<name>A0ABQ1QPI1_9FLAO</name>
<reference evidence="2" key="1">
    <citation type="journal article" date="2019" name="Int. J. Syst. Evol. Microbiol.">
        <title>The Global Catalogue of Microorganisms (GCM) 10K type strain sequencing project: providing services to taxonomists for standard genome sequencing and annotation.</title>
        <authorList>
            <consortium name="The Broad Institute Genomics Platform"/>
            <consortium name="The Broad Institute Genome Sequencing Center for Infectious Disease"/>
            <person name="Wu L."/>
            <person name="Ma J."/>
        </authorList>
    </citation>
    <scope>NUCLEOTIDE SEQUENCE [LARGE SCALE GENOMIC DNA]</scope>
    <source>
        <strain evidence="2">CGMCC 1.12606</strain>
    </source>
</reference>
<evidence type="ECO:0000313" key="1">
    <source>
        <dbReference type="EMBL" id="GGD39264.1"/>
    </source>
</evidence>
<proteinExistence type="predicted"/>
<protein>
    <submittedName>
        <fullName evidence="1">Uncharacterized protein</fullName>
    </submittedName>
</protein>
<evidence type="ECO:0000313" key="2">
    <source>
        <dbReference type="Proteomes" id="UP000625780"/>
    </source>
</evidence>
<dbReference type="Proteomes" id="UP000625780">
    <property type="component" value="Unassembled WGS sequence"/>
</dbReference>
<keyword evidence="2" id="KW-1185">Reference proteome</keyword>
<dbReference type="EMBL" id="BMFH01000001">
    <property type="protein sequence ID" value="GGD39264.1"/>
    <property type="molecule type" value="Genomic_DNA"/>
</dbReference>
<organism evidence="1 2">
    <name type="scientific">Muriicola marianensis</name>
    <dbReference type="NCBI Taxonomy" id="1324801"/>
    <lineage>
        <taxon>Bacteria</taxon>
        <taxon>Pseudomonadati</taxon>
        <taxon>Bacteroidota</taxon>
        <taxon>Flavobacteriia</taxon>
        <taxon>Flavobacteriales</taxon>
        <taxon>Flavobacteriaceae</taxon>
        <taxon>Muriicola</taxon>
    </lineage>
</organism>
<accession>A0ABQ1QPI1</accession>
<comment type="caution">
    <text evidence="1">The sequence shown here is derived from an EMBL/GenBank/DDBJ whole genome shotgun (WGS) entry which is preliminary data.</text>
</comment>
<sequence>MDFHPPKVGLSYRLSLEHFKDVTQEPVKDEENENGPDAATAAATYLLGTVSCDDGSN</sequence>
<gene>
    <name evidence="1" type="ORF">GCM10011361_02990</name>
</gene>